<dbReference type="OrthoDB" id="1933125at2759"/>
<dbReference type="Gramene" id="OE9A023977T1">
    <property type="protein sequence ID" value="OE9A023977C1"/>
    <property type="gene ID" value="OE9A023977"/>
</dbReference>
<dbReference type="AlphaFoldDB" id="A0A8S0STF3"/>
<dbReference type="Proteomes" id="UP000594638">
    <property type="component" value="Unassembled WGS sequence"/>
</dbReference>
<accession>A0A8S0STF3</accession>
<sequence>MTSYPIESHKPNAAKVDLGTARVQYTTAVSELDAAKQVLRKIWEEHNASVEAKDLATEQAAKAENFANVNMERSGELSKEIAILQELIQQDKQKQSYKARPEESAKKLLALKRSLNPEVNKNLETQLAGIISEIEALQKEMEKARASDLDSVRTITMMLRSCRRGKLAKEPSGDP</sequence>
<organism evidence="2 3">
    <name type="scientific">Olea europaea subsp. europaea</name>
    <dbReference type="NCBI Taxonomy" id="158383"/>
    <lineage>
        <taxon>Eukaryota</taxon>
        <taxon>Viridiplantae</taxon>
        <taxon>Streptophyta</taxon>
        <taxon>Embryophyta</taxon>
        <taxon>Tracheophyta</taxon>
        <taxon>Spermatophyta</taxon>
        <taxon>Magnoliopsida</taxon>
        <taxon>eudicotyledons</taxon>
        <taxon>Gunneridae</taxon>
        <taxon>Pentapetalae</taxon>
        <taxon>asterids</taxon>
        <taxon>lamiids</taxon>
        <taxon>Lamiales</taxon>
        <taxon>Oleaceae</taxon>
        <taxon>Oleeae</taxon>
        <taxon>Olea</taxon>
    </lineage>
</organism>
<keyword evidence="1" id="KW-0175">Coiled coil</keyword>
<evidence type="ECO:0000313" key="3">
    <source>
        <dbReference type="Proteomes" id="UP000594638"/>
    </source>
</evidence>
<reference evidence="2 3" key="1">
    <citation type="submission" date="2019-12" db="EMBL/GenBank/DDBJ databases">
        <authorList>
            <person name="Alioto T."/>
            <person name="Alioto T."/>
            <person name="Gomez Garrido J."/>
        </authorList>
    </citation>
    <scope>NUCLEOTIDE SEQUENCE [LARGE SCALE GENOMIC DNA]</scope>
</reference>
<proteinExistence type="predicted"/>
<protein>
    <submittedName>
        <fullName evidence="2">Uncharacterized protein</fullName>
    </submittedName>
</protein>
<evidence type="ECO:0000313" key="2">
    <source>
        <dbReference type="EMBL" id="CAA2995740.1"/>
    </source>
</evidence>
<name>A0A8S0STF3_OLEEU</name>
<evidence type="ECO:0000256" key="1">
    <source>
        <dbReference type="SAM" id="Coils"/>
    </source>
</evidence>
<comment type="caution">
    <text evidence="2">The sequence shown here is derived from an EMBL/GenBank/DDBJ whole genome shotgun (WGS) entry which is preliminary data.</text>
</comment>
<gene>
    <name evidence="2" type="ORF">OLEA9_A023977</name>
</gene>
<dbReference type="EMBL" id="CACTIH010005507">
    <property type="protein sequence ID" value="CAA2995740.1"/>
    <property type="molecule type" value="Genomic_DNA"/>
</dbReference>
<feature type="coiled-coil region" evidence="1">
    <location>
        <begin position="120"/>
        <end position="147"/>
    </location>
</feature>
<keyword evidence="3" id="KW-1185">Reference proteome</keyword>